<gene>
    <name evidence="3" type="ORF">ACFQ3F_14325</name>
</gene>
<sequence length="388" mass="43316">MTAVGDLLVEFKEKPGKGDEPPILTLTERNGFVRQADRFNKRLATEDVSNYKVVRRNDIAFNPYLLWAGAVAQNTIVDKGIISPLYPTFRVRDDHDPRYVARLLLTPQLISAYDSIAFGSVPRRRRSSVNDFLALPLAKVPPLPEQRRIAAILDHADALRAKRRQVLTHLDALTQVVFHDMFGDLRGGRWDRVPFGELIPRVDNGTSPNCEARPAGSDEWAVLKLGAVTYGHFRPEENKAYLGDLGSMASNEVRSGDVLMTRKNTRELVGAVALVDEVRPQLLLPDLIFRLHLDGARLNRRYFQALMMNPQKRPAVRDLSSGSASSMPNISKARLAKLPLELPPLALQREFAVRVELIGGQRARVEAASAVDDTLFASLQTRAFRGDL</sequence>
<keyword evidence="4" id="KW-1185">Reference proteome</keyword>
<evidence type="ECO:0000256" key="2">
    <source>
        <dbReference type="ARBA" id="ARBA00023125"/>
    </source>
</evidence>
<organism evidence="3 4">
    <name type="scientific">Nocardioides ginsengisoli</name>
    <dbReference type="NCBI Taxonomy" id="363868"/>
    <lineage>
        <taxon>Bacteria</taxon>
        <taxon>Bacillati</taxon>
        <taxon>Actinomycetota</taxon>
        <taxon>Actinomycetes</taxon>
        <taxon>Propionibacteriales</taxon>
        <taxon>Nocardioidaceae</taxon>
        <taxon>Nocardioides</taxon>
    </lineage>
</organism>
<keyword evidence="2" id="KW-0238">DNA-binding</keyword>
<dbReference type="Proteomes" id="UP001597229">
    <property type="component" value="Unassembled WGS sequence"/>
</dbReference>
<dbReference type="SUPFAM" id="SSF116734">
    <property type="entry name" value="DNA methylase specificity domain"/>
    <property type="match status" value="2"/>
</dbReference>
<evidence type="ECO:0000313" key="3">
    <source>
        <dbReference type="EMBL" id="MFD1248973.1"/>
    </source>
</evidence>
<evidence type="ECO:0000256" key="1">
    <source>
        <dbReference type="ARBA" id="ARBA00022747"/>
    </source>
</evidence>
<dbReference type="PANTHER" id="PTHR30408">
    <property type="entry name" value="TYPE-1 RESTRICTION ENZYME ECOKI SPECIFICITY PROTEIN"/>
    <property type="match status" value="1"/>
</dbReference>
<evidence type="ECO:0000313" key="4">
    <source>
        <dbReference type="Proteomes" id="UP001597229"/>
    </source>
</evidence>
<dbReference type="Gene3D" id="3.90.220.20">
    <property type="entry name" value="DNA methylase specificity domains"/>
    <property type="match status" value="2"/>
</dbReference>
<name>A0ABW3W0Z6_9ACTN</name>
<keyword evidence="1" id="KW-0680">Restriction system</keyword>
<protein>
    <recommendedName>
        <fullName evidence="5">Restriction endonuclease subunit S</fullName>
    </recommendedName>
</protein>
<reference evidence="4" key="1">
    <citation type="journal article" date="2019" name="Int. J. Syst. Evol. Microbiol.">
        <title>The Global Catalogue of Microorganisms (GCM) 10K type strain sequencing project: providing services to taxonomists for standard genome sequencing and annotation.</title>
        <authorList>
            <consortium name="The Broad Institute Genomics Platform"/>
            <consortium name="The Broad Institute Genome Sequencing Center for Infectious Disease"/>
            <person name="Wu L."/>
            <person name="Ma J."/>
        </authorList>
    </citation>
    <scope>NUCLEOTIDE SEQUENCE [LARGE SCALE GENOMIC DNA]</scope>
    <source>
        <strain evidence="4">CCUG 52478</strain>
    </source>
</reference>
<evidence type="ECO:0008006" key="5">
    <source>
        <dbReference type="Google" id="ProtNLM"/>
    </source>
</evidence>
<dbReference type="RefSeq" id="WP_367917167.1">
    <property type="nucleotide sequence ID" value="NZ_BAABAC010000003.1"/>
</dbReference>
<accession>A0ABW3W0Z6</accession>
<comment type="caution">
    <text evidence="3">The sequence shown here is derived from an EMBL/GenBank/DDBJ whole genome shotgun (WGS) entry which is preliminary data.</text>
</comment>
<dbReference type="InterPro" id="IPR052021">
    <property type="entry name" value="Type-I_RS_S_subunit"/>
</dbReference>
<dbReference type="PANTHER" id="PTHR30408:SF12">
    <property type="entry name" value="TYPE I RESTRICTION ENZYME MJAVIII SPECIFICITY SUBUNIT"/>
    <property type="match status" value="1"/>
</dbReference>
<dbReference type="InterPro" id="IPR044946">
    <property type="entry name" value="Restrct_endonuc_typeI_TRD_sf"/>
</dbReference>
<dbReference type="EMBL" id="JBHTLX010000020">
    <property type="protein sequence ID" value="MFD1248973.1"/>
    <property type="molecule type" value="Genomic_DNA"/>
</dbReference>
<proteinExistence type="predicted"/>